<dbReference type="AlphaFoldDB" id="A0A5E4RV76"/>
<evidence type="ECO:0000256" key="3">
    <source>
        <dbReference type="RuleBase" id="RU000363"/>
    </source>
</evidence>
<comment type="similarity">
    <text evidence="1 3">Belongs to the short-chain dehydrogenases/reductases (SDR) family.</text>
</comment>
<name>A0A5E4RV76_9BURK</name>
<evidence type="ECO:0000256" key="4">
    <source>
        <dbReference type="SAM" id="MobiDB-lite"/>
    </source>
</evidence>
<reference evidence="5 6" key="1">
    <citation type="submission" date="2019-08" db="EMBL/GenBank/DDBJ databases">
        <authorList>
            <person name="Peeters C."/>
        </authorList>
    </citation>
    <scope>NUCLEOTIDE SEQUENCE [LARGE SCALE GENOMIC DNA]</scope>
    <source>
        <strain evidence="5 6">LMG 31106</strain>
    </source>
</reference>
<dbReference type="PANTHER" id="PTHR44196:SF1">
    <property type="entry name" value="DEHYDROGENASE_REDUCTASE SDR FAMILY MEMBER 7B"/>
    <property type="match status" value="1"/>
</dbReference>
<gene>
    <name evidence="5" type="ORF">PCE31106_00393</name>
</gene>
<dbReference type="Pfam" id="PF00106">
    <property type="entry name" value="adh_short"/>
    <property type="match status" value="1"/>
</dbReference>
<keyword evidence="2 5" id="KW-0560">Oxidoreductase</keyword>
<protein>
    <submittedName>
        <fullName evidence="5">Putative oxidoreductase</fullName>
        <ecNumber evidence="5">1.-.-.-</ecNumber>
    </submittedName>
</protein>
<dbReference type="RefSeq" id="WP_150562214.1">
    <property type="nucleotide sequence ID" value="NZ_CABPSL010000001.1"/>
</dbReference>
<dbReference type="PRINTS" id="PR00081">
    <property type="entry name" value="GDHRDH"/>
</dbReference>
<accession>A0A5E4RV76</accession>
<dbReference type="OrthoDB" id="9797538at2"/>
<dbReference type="EMBL" id="CABPSL010000001">
    <property type="protein sequence ID" value="VVD66933.1"/>
    <property type="molecule type" value="Genomic_DNA"/>
</dbReference>
<dbReference type="SUPFAM" id="SSF51735">
    <property type="entry name" value="NAD(P)-binding Rossmann-fold domains"/>
    <property type="match status" value="1"/>
</dbReference>
<dbReference type="NCBIfam" id="NF005437">
    <property type="entry name" value="PRK07024.1"/>
    <property type="match status" value="1"/>
</dbReference>
<evidence type="ECO:0000256" key="2">
    <source>
        <dbReference type="ARBA" id="ARBA00023002"/>
    </source>
</evidence>
<organism evidence="5 6">
    <name type="scientific">Pandoraea cepalis</name>
    <dbReference type="NCBI Taxonomy" id="2508294"/>
    <lineage>
        <taxon>Bacteria</taxon>
        <taxon>Pseudomonadati</taxon>
        <taxon>Pseudomonadota</taxon>
        <taxon>Betaproteobacteria</taxon>
        <taxon>Burkholderiales</taxon>
        <taxon>Burkholderiaceae</taxon>
        <taxon>Pandoraea</taxon>
    </lineage>
</organism>
<dbReference type="InterPro" id="IPR002347">
    <property type="entry name" value="SDR_fam"/>
</dbReference>
<evidence type="ECO:0000313" key="5">
    <source>
        <dbReference type="EMBL" id="VVD66933.1"/>
    </source>
</evidence>
<dbReference type="PANTHER" id="PTHR44196">
    <property type="entry name" value="DEHYDROGENASE/REDUCTASE SDR FAMILY MEMBER 7B"/>
    <property type="match status" value="1"/>
</dbReference>
<evidence type="ECO:0000256" key="1">
    <source>
        <dbReference type="ARBA" id="ARBA00006484"/>
    </source>
</evidence>
<dbReference type="EC" id="1.-.-.-" evidence="5"/>
<dbReference type="Proteomes" id="UP000384354">
    <property type="component" value="Unassembled WGS sequence"/>
</dbReference>
<dbReference type="Gene3D" id="3.40.50.720">
    <property type="entry name" value="NAD(P)-binding Rossmann-like Domain"/>
    <property type="match status" value="1"/>
</dbReference>
<evidence type="ECO:0000313" key="6">
    <source>
        <dbReference type="Proteomes" id="UP000384354"/>
    </source>
</evidence>
<dbReference type="InterPro" id="IPR020904">
    <property type="entry name" value="Sc_DH/Rdtase_CS"/>
</dbReference>
<sequence length="284" mass="30218">MATHTTSPKVFITGASSGLGEALARHYAAQGAILGLVGRRGDRLADLAASLPHPHAVHSYALDVRDALALRAAADDFMARHGVPDIVIANAGISHGVTTEDPADLPHFASVMATNWLAMVATFSPFVAPMRERKHGTLVGIGSVAGVRGLPGHGAYSASKAAAMTYLESLRVELRAAKVAVVTIAPGYIRTPMTDGNPFPMPFLMPPDTFARKAAAAIARRKRFVVLPWPMGVVACVMRCLPRWLYDMLFARAPRKPRLSERNVQNAPSAHADPPPDDPSTGPK</sequence>
<feature type="region of interest" description="Disordered" evidence="4">
    <location>
        <begin position="260"/>
        <end position="284"/>
    </location>
</feature>
<dbReference type="GO" id="GO:0016020">
    <property type="term" value="C:membrane"/>
    <property type="evidence" value="ECO:0007669"/>
    <property type="project" value="TreeGrafter"/>
</dbReference>
<dbReference type="PROSITE" id="PS00061">
    <property type="entry name" value="ADH_SHORT"/>
    <property type="match status" value="1"/>
</dbReference>
<dbReference type="InterPro" id="IPR036291">
    <property type="entry name" value="NAD(P)-bd_dom_sf"/>
</dbReference>
<dbReference type="PRINTS" id="PR00080">
    <property type="entry name" value="SDRFAMILY"/>
</dbReference>
<dbReference type="GO" id="GO:0016491">
    <property type="term" value="F:oxidoreductase activity"/>
    <property type="evidence" value="ECO:0007669"/>
    <property type="project" value="UniProtKB-KW"/>
</dbReference>
<proteinExistence type="inferred from homology"/>